<evidence type="ECO:0000313" key="2">
    <source>
        <dbReference type="Proteomes" id="UP000260983"/>
    </source>
</evidence>
<organism evidence="1 2">
    <name type="scientific">Bacteroides oleiciplenus</name>
    <dbReference type="NCBI Taxonomy" id="626931"/>
    <lineage>
        <taxon>Bacteria</taxon>
        <taxon>Pseudomonadati</taxon>
        <taxon>Bacteroidota</taxon>
        <taxon>Bacteroidia</taxon>
        <taxon>Bacteroidales</taxon>
        <taxon>Bacteroidaceae</taxon>
        <taxon>Bacteroides</taxon>
    </lineage>
</organism>
<protein>
    <submittedName>
        <fullName evidence="1">Uncharacterized protein</fullName>
    </submittedName>
</protein>
<sequence length="86" mass="10460">MNASNKWNEAWQKLLKSEIFSTILRRKNEKTRRSRNIRFIWVFDFNDKKISDIFFFQPSVGKSGYKLYITIELFSGKFDRTMVIFH</sequence>
<comment type="caution">
    <text evidence="1">The sequence shown here is derived from an EMBL/GenBank/DDBJ whole genome shotgun (WGS) entry which is preliminary data.</text>
</comment>
<dbReference type="Proteomes" id="UP000260983">
    <property type="component" value="Unassembled WGS sequence"/>
</dbReference>
<reference evidence="1 2" key="1">
    <citation type="submission" date="2018-08" db="EMBL/GenBank/DDBJ databases">
        <title>A genome reference for cultivated species of the human gut microbiota.</title>
        <authorList>
            <person name="Zou Y."/>
            <person name="Xue W."/>
            <person name="Luo G."/>
        </authorList>
    </citation>
    <scope>NUCLEOTIDE SEQUENCE [LARGE SCALE GENOMIC DNA]</scope>
    <source>
        <strain evidence="1 2">OM05-15BH</strain>
    </source>
</reference>
<proteinExistence type="predicted"/>
<evidence type="ECO:0000313" key="1">
    <source>
        <dbReference type="EMBL" id="RGN40166.1"/>
    </source>
</evidence>
<dbReference type="AlphaFoldDB" id="A0A3E5BRA8"/>
<name>A0A3E5BRA8_9BACE</name>
<accession>A0A3E5BRA8</accession>
<dbReference type="EMBL" id="QSUL01000001">
    <property type="protein sequence ID" value="RGN40166.1"/>
    <property type="molecule type" value="Genomic_DNA"/>
</dbReference>
<gene>
    <name evidence="1" type="ORF">DXB65_00505</name>
</gene>